<evidence type="ECO:0000313" key="3">
    <source>
        <dbReference type="EMBL" id="MBP1325983.1"/>
    </source>
</evidence>
<dbReference type="AlphaFoldDB" id="A0A940T3N0"/>
<feature type="domain" description="Alpha/beta hydrolase fold-3" evidence="2">
    <location>
        <begin position="70"/>
        <end position="268"/>
    </location>
</feature>
<organism evidence="3 4">
    <name type="scientific">Leucobacter exalbidus</name>
    <dbReference type="NCBI Taxonomy" id="662960"/>
    <lineage>
        <taxon>Bacteria</taxon>
        <taxon>Bacillati</taxon>
        <taxon>Actinomycetota</taxon>
        <taxon>Actinomycetes</taxon>
        <taxon>Micrococcales</taxon>
        <taxon>Microbacteriaceae</taxon>
        <taxon>Leucobacter</taxon>
    </lineage>
</organism>
<accession>A0A940T3N0</accession>
<dbReference type="GO" id="GO:0016787">
    <property type="term" value="F:hydrolase activity"/>
    <property type="evidence" value="ECO:0007669"/>
    <property type="project" value="UniProtKB-KW"/>
</dbReference>
<dbReference type="InterPro" id="IPR029058">
    <property type="entry name" value="AB_hydrolase_fold"/>
</dbReference>
<dbReference type="RefSeq" id="WP_209704962.1">
    <property type="nucleotide sequence ID" value="NZ_JAFIDA010000001.1"/>
</dbReference>
<dbReference type="SUPFAM" id="SSF53474">
    <property type="entry name" value="alpha/beta-Hydrolases"/>
    <property type="match status" value="1"/>
</dbReference>
<keyword evidence="1" id="KW-0378">Hydrolase</keyword>
<comment type="caution">
    <text evidence="3">The sequence shown here is derived from an EMBL/GenBank/DDBJ whole genome shotgun (WGS) entry which is preliminary data.</text>
</comment>
<dbReference type="InterPro" id="IPR013094">
    <property type="entry name" value="AB_hydrolase_3"/>
</dbReference>
<proteinExistence type="predicted"/>
<evidence type="ECO:0000256" key="1">
    <source>
        <dbReference type="ARBA" id="ARBA00022801"/>
    </source>
</evidence>
<dbReference type="PANTHER" id="PTHR48081">
    <property type="entry name" value="AB HYDROLASE SUPERFAMILY PROTEIN C4A8.06C"/>
    <property type="match status" value="1"/>
</dbReference>
<dbReference type="Proteomes" id="UP000675163">
    <property type="component" value="Unassembled WGS sequence"/>
</dbReference>
<dbReference type="Gene3D" id="3.40.50.1820">
    <property type="entry name" value="alpha/beta hydrolase"/>
    <property type="match status" value="1"/>
</dbReference>
<dbReference type="InterPro" id="IPR050300">
    <property type="entry name" value="GDXG_lipolytic_enzyme"/>
</dbReference>
<protein>
    <submittedName>
        <fullName evidence="3">Acetyl esterase/lipase</fullName>
    </submittedName>
</protein>
<sequence>MTNTPPTTPQSSLPALRPSVLATSQTLLDRRARVALAPALVPDPRTTVEEHRFGGVRCLSFAAPEASGTIIYLHGGGYRLGSPELFAPFAERLAHATGQRVIAVDYRLAPEHPFPAGLHDALDVYREIAQATGSAPALIGDSAGGGLAASLALACAQQQLPAPRAVVLLSGWVDLSCTAESYQSRADTDQLFSYADASEAAAQYLQGWPAADPFASPALADLTEFPPTLLFGSTDEAVLDDTLAMTRALARAGRPVQAELRPGLPHAWPTTDPGNAETAATLGTIAAFLAA</sequence>
<dbReference type="Pfam" id="PF07859">
    <property type="entry name" value="Abhydrolase_3"/>
    <property type="match status" value="1"/>
</dbReference>
<dbReference type="PANTHER" id="PTHR48081:SF8">
    <property type="entry name" value="ALPHA_BETA HYDROLASE FOLD-3 DOMAIN-CONTAINING PROTEIN-RELATED"/>
    <property type="match status" value="1"/>
</dbReference>
<evidence type="ECO:0000259" key="2">
    <source>
        <dbReference type="Pfam" id="PF07859"/>
    </source>
</evidence>
<keyword evidence="4" id="KW-1185">Reference proteome</keyword>
<dbReference type="EMBL" id="JAFIDA010000001">
    <property type="protein sequence ID" value="MBP1325983.1"/>
    <property type="molecule type" value="Genomic_DNA"/>
</dbReference>
<evidence type="ECO:0000313" key="4">
    <source>
        <dbReference type="Proteomes" id="UP000675163"/>
    </source>
</evidence>
<reference evidence="3" key="1">
    <citation type="submission" date="2021-02" db="EMBL/GenBank/DDBJ databases">
        <title>Sequencing the genomes of 1000 actinobacteria strains.</title>
        <authorList>
            <person name="Klenk H.-P."/>
        </authorList>
    </citation>
    <scope>NUCLEOTIDE SEQUENCE</scope>
    <source>
        <strain evidence="3">DSM 22850</strain>
    </source>
</reference>
<gene>
    <name evidence="3" type="ORF">JOF28_001215</name>
</gene>
<name>A0A940T3N0_9MICO</name>